<organism evidence="1 2">
    <name type="scientific">Merluccius polli</name>
    <name type="common">Benguela hake</name>
    <name type="synonym">Merluccius cadenati</name>
    <dbReference type="NCBI Taxonomy" id="89951"/>
    <lineage>
        <taxon>Eukaryota</taxon>
        <taxon>Metazoa</taxon>
        <taxon>Chordata</taxon>
        <taxon>Craniata</taxon>
        <taxon>Vertebrata</taxon>
        <taxon>Euteleostomi</taxon>
        <taxon>Actinopterygii</taxon>
        <taxon>Neopterygii</taxon>
        <taxon>Teleostei</taxon>
        <taxon>Neoteleostei</taxon>
        <taxon>Acanthomorphata</taxon>
        <taxon>Zeiogadaria</taxon>
        <taxon>Gadariae</taxon>
        <taxon>Gadiformes</taxon>
        <taxon>Gadoidei</taxon>
        <taxon>Merlucciidae</taxon>
        <taxon>Merluccius</taxon>
    </lineage>
</organism>
<evidence type="ECO:0000313" key="1">
    <source>
        <dbReference type="EMBL" id="KAK0146605.1"/>
    </source>
</evidence>
<dbReference type="Proteomes" id="UP001174136">
    <property type="component" value="Unassembled WGS sequence"/>
</dbReference>
<sequence>MLESVHSFFSVSLVNHHKFVDTQRKLGLQPSERVQLSNTRACQLRSLNAVLDNFPGIIECLSTINTPMAVGLKAKLALLSVTACLHRYLQKETIDLSQTVTYKDAVIDSLKEKCSDATAADLHTRTKALCEANQIAVPEPSSGQRRKTKQMDGFVV</sequence>
<proteinExistence type="predicted"/>
<gene>
    <name evidence="1" type="ORF">N1851_014059</name>
</gene>
<name>A0AA47MUV9_MERPO</name>
<dbReference type="AlphaFoldDB" id="A0AA47MUV9"/>
<comment type="caution">
    <text evidence="1">The sequence shown here is derived from an EMBL/GenBank/DDBJ whole genome shotgun (WGS) entry which is preliminary data.</text>
</comment>
<accession>A0AA47MUV9</accession>
<keyword evidence="2" id="KW-1185">Reference proteome</keyword>
<protein>
    <submittedName>
        <fullName evidence="1">Uncharacterized protein</fullName>
    </submittedName>
</protein>
<dbReference type="EMBL" id="JAOPHQ010002564">
    <property type="protein sequence ID" value="KAK0146605.1"/>
    <property type="molecule type" value="Genomic_DNA"/>
</dbReference>
<reference evidence="1" key="1">
    <citation type="journal article" date="2023" name="Front. Mar. Sci.">
        <title>A new Merluccius polli reference genome to investigate the effects of global change in West African waters.</title>
        <authorList>
            <person name="Mateo J.L."/>
            <person name="Blanco-Fernandez C."/>
            <person name="Garcia-Vazquez E."/>
            <person name="Machado-Schiaffino G."/>
        </authorList>
    </citation>
    <scope>NUCLEOTIDE SEQUENCE</scope>
    <source>
        <strain evidence="1">C29</strain>
        <tissue evidence="1">Fin</tissue>
    </source>
</reference>
<evidence type="ECO:0000313" key="2">
    <source>
        <dbReference type="Proteomes" id="UP001174136"/>
    </source>
</evidence>